<evidence type="ECO:0000256" key="1">
    <source>
        <dbReference type="SAM" id="MobiDB-lite"/>
    </source>
</evidence>
<dbReference type="EMBL" id="QUAH01000001">
    <property type="protein sequence ID" value="RFT16866.1"/>
    <property type="molecule type" value="Genomic_DNA"/>
</dbReference>
<sequence>MSWTIYAILIIFGLFIILMIINPNLSCFGRRIRSPFYPMTRKKKMRAVSKDYKFELGTPGAKPGPSQQPDQAKKPKAEDYGFKLD</sequence>
<evidence type="ECO:0000256" key="2">
    <source>
        <dbReference type="SAM" id="Phobius"/>
    </source>
</evidence>
<feature type="compositionally biased region" description="Basic and acidic residues" evidence="1">
    <location>
        <begin position="71"/>
        <end position="85"/>
    </location>
</feature>
<protein>
    <submittedName>
        <fullName evidence="3">Uncharacterized protein</fullName>
    </submittedName>
</protein>
<accession>A0A3E2BQF7</accession>
<organism evidence="3 4">
    <name type="scientific">Candidatus Saccharicenans subterraneus</name>
    <dbReference type="NCBI Taxonomy" id="2508984"/>
    <lineage>
        <taxon>Bacteria</taxon>
        <taxon>Candidatus Aminicenantota</taxon>
        <taxon>Candidatus Aminicenantia</taxon>
        <taxon>Candidatus Aminicenantales</taxon>
        <taxon>Candidatus Saccharicenantaceae</taxon>
        <taxon>Candidatus Saccharicenans</taxon>
    </lineage>
</organism>
<comment type="caution">
    <text evidence="3">The sequence shown here is derived from an EMBL/GenBank/DDBJ whole genome shotgun (WGS) entry which is preliminary data.</text>
</comment>
<feature type="transmembrane region" description="Helical" evidence="2">
    <location>
        <begin position="6"/>
        <end position="25"/>
    </location>
</feature>
<reference evidence="3 4" key="1">
    <citation type="submission" date="2018-08" db="EMBL/GenBank/DDBJ databases">
        <title>Genome analysis of the thermophilic bacterium of the candidate phylum Aminicenantes from deep subsurface aquifer revealed its physiology and ecological role.</title>
        <authorList>
            <person name="Kadnikov V.V."/>
            <person name="Mardanov A.V."/>
            <person name="Beletsky A.V."/>
            <person name="Karnachuk O.V."/>
            <person name="Ravin N.V."/>
        </authorList>
    </citation>
    <scope>NUCLEOTIDE SEQUENCE [LARGE SCALE GENOMIC DNA]</scope>
    <source>
        <strain evidence="3">BY38</strain>
    </source>
</reference>
<evidence type="ECO:0000313" key="3">
    <source>
        <dbReference type="EMBL" id="RFT16866.1"/>
    </source>
</evidence>
<dbReference type="Proteomes" id="UP000257323">
    <property type="component" value="Unassembled WGS sequence"/>
</dbReference>
<proteinExistence type="predicted"/>
<name>A0A3E2BQF7_9BACT</name>
<dbReference type="AlphaFoldDB" id="A0A3E2BQF7"/>
<feature type="region of interest" description="Disordered" evidence="1">
    <location>
        <begin position="55"/>
        <end position="85"/>
    </location>
</feature>
<keyword evidence="2" id="KW-0472">Membrane</keyword>
<gene>
    <name evidence="3" type="ORF">OP8BY_0808</name>
</gene>
<keyword evidence="2" id="KW-1133">Transmembrane helix</keyword>
<evidence type="ECO:0000313" key="4">
    <source>
        <dbReference type="Proteomes" id="UP000257323"/>
    </source>
</evidence>
<keyword evidence="2" id="KW-0812">Transmembrane</keyword>